<dbReference type="Proteomes" id="UP000230233">
    <property type="component" value="Chromosome X"/>
</dbReference>
<sequence length="219" mass="25784">MFIIEVFQNGYPGNQSNLEVFRMEIQGQNEEVNLDVDPRRRGNHREFQLRYDLPPYDMIPQDPNLINARNLHLLHNRTIEALYQVFDKTEQAVDIANATFEAWMAVEKEGGDIECVFEPQAKSNIFVNDVSGEEFFKEMKRFPSLWIVYDAFYQLADIITGRASCSNSDQQILFKMRWNQQKRHFLFISLDHVTDQESFPPPVHGRPMELHRYRLAALQ</sequence>
<reference evidence="2" key="1">
    <citation type="submission" date="2017-10" db="EMBL/GenBank/DDBJ databases">
        <title>Rapid genome shrinkage in a self-fertile nematode reveals novel sperm competition proteins.</title>
        <authorList>
            <person name="Yin D."/>
            <person name="Schwarz E.M."/>
            <person name="Thomas C.G."/>
            <person name="Felde R.L."/>
            <person name="Korf I.F."/>
            <person name="Cutter A.D."/>
            <person name="Schartner C.M."/>
            <person name="Ralston E.J."/>
            <person name="Meyer B.J."/>
            <person name="Haag E.S."/>
        </authorList>
    </citation>
    <scope>NUCLEOTIDE SEQUENCE [LARGE SCALE GENOMIC DNA]</scope>
    <source>
        <strain evidence="2">JU1422</strain>
    </source>
</reference>
<keyword evidence="2" id="KW-1185">Reference proteome</keyword>
<organism evidence="1 2">
    <name type="scientific">Caenorhabditis nigoni</name>
    <dbReference type="NCBI Taxonomy" id="1611254"/>
    <lineage>
        <taxon>Eukaryota</taxon>
        <taxon>Metazoa</taxon>
        <taxon>Ecdysozoa</taxon>
        <taxon>Nematoda</taxon>
        <taxon>Chromadorea</taxon>
        <taxon>Rhabditida</taxon>
        <taxon>Rhabditina</taxon>
        <taxon>Rhabditomorpha</taxon>
        <taxon>Rhabditoidea</taxon>
        <taxon>Rhabditidae</taxon>
        <taxon>Peloderinae</taxon>
        <taxon>Caenorhabditis</taxon>
    </lineage>
</organism>
<gene>
    <name evidence="1" type="primary">Cnig_chr_X.g22322</name>
    <name evidence="1" type="ORF">B9Z55_022322</name>
</gene>
<name>A0A2G5SK48_9PELO</name>
<dbReference type="AlphaFoldDB" id="A0A2G5SK48"/>
<accession>A0A2G5SK48</accession>
<dbReference type="EMBL" id="PDUG01000006">
    <property type="protein sequence ID" value="PIC15283.1"/>
    <property type="molecule type" value="Genomic_DNA"/>
</dbReference>
<evidence type="ECO:0000313" key="2">
    <source>
        <dbReference type="Proteomes" id="UP000230233"/>
    </source>
</evidence>
<proteinExistence type="predicted"/>
<protein>
    <submittedName>
        <fullName evidence="1">Uncharacterized protein</fullName>
    </submittedName>
</protein>
<evidence type="ECO:0000313" key="1">
    <source>
        <dbReference type="EMBL" id="PIC15283.1"/>
    </source>
</evidence>
<dbReference type="OrthoDB" id="5782373at2759"/>
<comment type="caution">
    <text evidence="1">The sequence shown here is derived from an EMBL/GenBank/DDBJ whole genome shotgun (WGS) entry which is preliminary data.</text>
</comment>